<dbReference type="GO" id="GO:0008233">
    <property type="term" value="F:peptidase activity"/>
    <property type="evidence" value="ECO:0007669"/>
    <property type="project" value="UniProtKB-KW"/>
</dbReference>
<keyword evidence="2 6" id="KW-0812">Transmembrane</keyword>
<dbReference type="InterPro" id="IPR022764">
    <property type="entry name" value="Peptidase_S54_rhomboid_dom"/>
</dbReference>
<dbReference type="SUPFAM" id="SSF144091">
    <property type="entry name" value="Rhomboid-like"/>
    <property type="match status" value="1"/>
</dbReference>
<evidence type="ECO:0000256" key="5">
    <source>
        <dbReference type="SAM" id="MobiDB-lite"/>
    </source>
</evidence>
<feature type="transmembrane region" description="Helical" evidence="6">
    <location>
        <begin position="51"/>
        <end position="71"/>
    </location>
</feature>
<keyword evidence="8" id="KW-0645">Protease</keyword>
<feature type="transmembrane region" description="Helical" evidence="6">
    <location>
        <begin position="91"/>
        <end position="113"/>
    </location>
</feature>
<protein>
    <submittedName>
        <fullName evidence="8">Rhomboid family intramembrane serine protease</fullName>
        <ecNumber evidence="8">3.4.21.105</ecNumber>
    </submittedName>
</protein>
<dbReference type="InterPro" id="IPR035952">
    <property type="entry name" value="Rhomboid-like_sf"/>
</dbReference>
<feature type="transmembrane region" description="Helical" evidence="6">
    <location>
        <begin position="146"/>
        <end position="166"/>
    </location>
</feature>
<feature type="domain" description="Peptidase S54 rhomboid" evidence="7">
    <location>
        <begin position="86"/>
        <end position="215"/>
    </location>
</feature>
<organism evidence="8 9">
    <name type="scientific">Corynebacterium pygosceleis</name>
    <dbReference type="NCBI Taxonomy" id="2800406"/>
    <lineage>
        <taxon>Bacteria</taxon>
        <taxon>Bacillati</taxon>
        <taxon>Actinomycetota</taxon>
        <taxon>Actinomycetes</taxon>
        <taxon>Mycobacteriales</taxon>
        <taxon>Corynebacteriaceae</taxon>
        <taxon>Corynebacterium</taxon>
    </lineage>
</organism>
<dbReference type="PANTHER" id="PTHR43066">
    <property type="entry name" value="RHOMBOID-RELATED PROTEIN"/>
    <property type="match status" value="1"/>
</dbReference>
<dbReference type="RefSeq" id="WP_267186802.1">
    <property type="nucleotide sequence ID" value="NZ_JAPMKV010000008.1"/>
</dbReference>
<evidence type="ECO:0000256" key="3">
    <source>
        <dbReference type="ARBA" id="ARBA00022989"/>
    </source>
</evidence>
<feature type="transmembrane region" description="Helical" evidence="6">
    <location>
        <begin position="173"/>
        <end position="191"/>
    </location>
</feature>
<keyword evidence="4 6" id="KW-0472">Membrane</keyword>
<evidence type="ECO:0000256" key="4">
    <source>
        <dbReference type="ARBA" id="ARBA00023136"/>
    </source>
</evidence>
<name>A0ABT3WU56_9CORY</name>
<evidence type="ECO:0000313" key="9">
    <source>
        <dbReference type="Proteomes" id="UP001081709"/>
    </source>
</evidence>
<accession>A0ABT3WU56</accession>
<feature type="transmembrane region" description="Helical" evidence="6">
    <location>
        <begin position="120"/>
        <end position="140"/>
    </location>
</feature>
<evidence type="ECO:0000313" key="8">
    <source>
        <dbReference type="EMBL" id="MCX7445721.1"/>
    </source>
</evidence>
<dbReference type="EC" id="3.4.21.105" evidence="8"/>
<evidence type="ECO:0000256" key="1">
    <source>
        <dbReference type="ARBA" id="ARBA00004141"/>
    </source>
</evidence>
<dbReference type="Pfam" id="PF01694">
    <property type="entry name" value="Rhomboid"/>
    <property type="match status" value="1"/>
</dbReference>
<evidence type="ECO:0000256" key="2">
    <source>
        <dbReference type="ARBA" id="ARBA00022692"/>
    </source>
</evidence>
<dbReference type="GO" id="GO:0006508">
    <property type="term" value="P:proteolysis"/>
    <property type="evidence" value="ECO:0007669"/>
    <property type="project" value="UniProtKB-KW"/>
</dbReference>
<evidence type="ECO:0000259" key="7">
    <source>
        <dbReference type="Pfam" id="PF01694"/>
    </source>
</evidence>
<feature type="region of interest" description="Disordered" evidence="5">
    <location>
        <begin position="1"/>
        <end position="34"/>
    </location>
</feature>
<keyword evidence="9" id="KW-1185">Reference proteome</keyword>
<dbReference type="Gene3D" id="1.20.1540.10">
    <property type="entry name" value="Rhomboid-like"/>
    <property type="match status" value="1"/>
</dbReference>
<reference evidence="8" key="1">
    <citation type="submission" date="2022-11" db="EMBL/GenBank/DDBJ databases">
        <title>Corynebacterium sp. isolated from Penguins.</title>
        <authorList>
            <person name="Sedlar K."/>
            <person name="Svec P."/>
        </authorList>
    </citation>
    <scope>NUCLEOTIDE SEQUENCE</scope>
    <source>
        <strain evidence="8">P7003</strain>
    </source>
</reference>
<comment type="subcellular location">
    <subcellularLocation>
        <location evidence="1">Membrane</location>
        <topology evidence="1">Multi-pass membrane protein</topology>
    </subcellularLocation>
</comment>
<gene>
    <name evidence="8" type="ORF">OS125_10805</name>
</gene>
<proteinExistence type="predicted"/>
<dbReference type="EMBL" id="JAPMKV010000008">
    <property type="protein sequence ID" value="MCX7445721.1"/>
    <property type="molecule type" value="Genomic_DNA"/>
</dbReference>
<comment type="caution">
    <text evidence="8">The sequence shown here is derived from an EMBL/GenBank/DDBJ whole genome shotgun (WGS) entry which is preliminary data.</text>
</comment>
<keyword evidence="3 6" id="KW-1133">Transmembrane helix</keyword>
<evidence type="ECO:0000256" key="6">
    <source>
        <dbReference type="SAM" id="Phobius"/>
    </source>
</evidence>
<keyword evidence="8" id="KW-0378">Hydrolase</keyword>
<sequence length="232" mass="24137">MPQYPDKPGFDLPDPSPGWPGQIPPATNTPGPSPVAAGGTRLRTAMNLTTGWVALIWTVFLLNIISGGHLNSFGIHPLDPTFLPAVLSAPFLHAGFAHIMGNTTVGVVAAFLIGLSGRRAFFEVTAICIIIGGLGTWLLGGVGTNHIGASGVVYGWMSYLVVRGFYNRSPGQIVVGAILVFSFSGMIHGFLPQTGLSWQGHLFGAVGGVVAGATITSDDPVRTGPRRGRGLP</sequence>
<dbReference type="Proteomes" id="UP001081709">
    <property type="component" value="Unassembled WGS sequence"/>
</dbReference>